<dbReference type="InterPro" id="IPR000090">
    <property type="entry name" value="Flg_Motor_Flig"/>
</dbReference>
<dbReference type="SUPFAM" id="SSF48029">
    <property type="entry name" value="FliG"/>
    <property type="match status" value="2"/>
</dbReference>
<keyword evidence="13" id="KW-0969">Cilium</keyword>
<evidence type="ECO:0000256" key="1">
    <source>
        <dbReference type="ARBA" id="ARBA00004117"/>
    </source>
</evidence>
<feature type="domain" description="Flagellar motor switch protein FliG middle" evidence="11">
    <location>
        <begin position="119"/>
        <end position="192"/>
    </location>
</feature>
<evidence type="ECO:0000256" key="6">
    <source>
        <dbReference type="ARBA" id="ARBA00022500"/>
    </source>
</evidence>
<comment type="similarity">
    <text evidence="3">Belongs to the FliG family.</text>
</comment>
<dbReference type="GO" id="GO:0005886">
    <property type="term" value="C:plasma membrane"/>
    <property type="evidence" value="ECO:0007669"/>
    <property type="project" value="UniProtKB-SubCell"/>
</dbReference>
<keyword evidence="9" id="KW-0975">Bacterial flagellum</keyword>
<dbReference type="Pfam" id="PF14842">
    <property type="entry name" value="FliG_N"/>
    <property type="match status" value="1"/>
</dbReference>
<evidence type="ECO:0000256" key="5">
    <source>
        <dbReference type="ARBA" id="ARBA00022475"/>
    </source>
</evidence>
<dbReference type="Pfam" id="PF01706">
    <property type="entry name" value="FliG_C"/>
    <property type="match status" value="1"/>
</dbReference>
<protein>
    <recommendedName>
        <fullName evidence="4">Flagellar motor switch protein FliG</fullName>
    </recommendedName>
</protein>
<evidence type="ECO:0000313" key="14">
    <source>
        <dbReference type="Proteomes" id="UP000002217"/>
    </source>
</evidence>
<keyword evidence="13" id="KW-0966">Cell projection</keyword>
<dbReference type="eggNOG" id="COG1536">
    <property type="taxonomic scope" value="Bacteria"/>
</dbReference>
<evidence type="ECO:0000259" key="10">
    <source>
        <dbReference type="Pfam" id="PF01706"/>
    </source>
</evidence>
<evidence type="ECO:0000313" key="13">
    <source>
        <dbReference type="EMBL" id="ACV61603.1"/>
    </source>
</evidence>
<dbReference type="Gene3D" id="1.10.220.30">
    <property type="match status" value="3"/>
</dbReference>
<evidence type="ECO:0000256" key="7">
    <source>
        <dbReference type="ARBA" id="ARBA00022779"/>
    </source>
</evidence>
<dbReference type="Proteomes" id="UP000002217">
    <property type="component" value="Chromosome"/>
</dbReference>
<dbReference type="HOGENOM" id="CLU_047835_1_1_9"/>
<dbReference type="InterPro" id="IPR032779">
    <property type="entry name" value="FliG_M"/>
</dbReference>
<sequence length="338" mass="37971">MSVKNGKLTGYQKAAILLISMGSDLSSVILKEDFYEKDIERLSVEISKFDRIPAEIMESVLSEFNDLYQARQYLLLGGVKYAQDILEKTLGTQKALDIMKKLAGRDSNIPFASLRKTDPRHLMSYLQDEHPQIVALILAYLESEQSSAILSALPHDVQSDISKRIATMGRPSPEVVKEVERVLAHKMSEVLDKDNAEIGGVKTLVNILNMVDRSTERSILKDLEEEDPMLAEEIRKRMFVFENIVKLSDSDVQRVLRDVNPKDLAVALRGASEEVSNKIFKNQSKRSAGMLKEEIDLMGPVRLKVVEESQQKIVKIIRTLEDAGEVTISQGEEDAVVL</sequence>
<dbReference type="PRINTS" id="PR00954">
    <property type="entry name" value="FLGMOTORFLIG"/>
</dbReference>
<dbReference type="GO" id="GO:0009425">
    <property type="term" value="C:bacterial-type flagellum basal body"/>
    <property type="evidence" value="ECO:0007669"/>
    <property type="project" value="UniProtKB-SubCell"/>
</dbReference>
<dbReference type="EMBL" id="CP001720">
    <property type="protein sequence ID" value="ACV61603.1"/>
    <property type="molecule type" value="Genomic_DNA"/>
</dbReference>
<proteinExistence type="inferred from homology"/>
<name>C8W1F8_DESAS</name>
<feature type="domain" description="Flagellar motor switch protein FliG C-terminal" evidence="10">
    <location>
        <begin position="222"/>
        <end position="328"/>
    </location>
</feature>
<dbReference type="FunFam" id="1.10.220.30:FF:000001">
    <property type="entry name" value="Flagellar motor switch protein FliG"/>
    <property type="match status" value="1"/>
</dbReference>
<dbReference type="GO" id="GO:0071973">
    <property type="term" value="P:bacterial-type flagellum-dependent cell motility"/>
    <property type="evidence" value="ECO:0007669"/>
    <property type="project" value="InterPro"/>
</dbReference>
<evidence type="ECO:0000256" key="9">
    <source>
        <dbReference type="ARBA" id="ARBA00023143"/>
    </source>
</evidence>
<dbReference type="PANTHER" id="PTHR30534:SF0">
    <property type="entry name" value="FLAGELLAR MOTOR SWITCH PROTEIN FLIG"/>
    <property type="match status" value="1"/>
</dbReference>
<gene>
    <name evidence="13" type="ordered locus">Dtox_0689</name>
</gene>
<reference evidence="13 14" key="1">
    <citation type="journal article" date="2009" name="Stand. Genomic Sci.">
        <title>Complete genome sequence of Desulfotomaculum acetoxidans type strain (5575).</title>
        <authorList>
            <person name="Spring S."/>
            <person name="Lapidus A."/>
            <person name="Schroder M."/>
            <person name="Gleim D."/>
            <person name="Sims D."/>
            <person name="Meincke L."/>
            <person name="Glavina Del Rio T."/>
            <person name="Tice H."/>
            <person name="Copeland A."/>
            <person name="Cheng J.F."/>
            <person name="Lucas S."/>
            <person name="Chen F."/>
            <person name="Nolan M."/>
            <person name="Bruce D."/>
            <person name="Goodwin L."/>
            <person name="Pitluck S."/>
            <person name="Ivanova N."/>
            <person name="Mavromatis K."/>
            <person name="Mikhailova N."/>
            <person name="Pati A."/>
            <person name="Chen A."/>
            <person name="Palaniappan K."/>
            <person name="Land M."/>
            <person name="Hauser L."/>
            <person name="Chang Y.J."/>
            <person name="Jeffries C.D."/>
            <person name="Chain P."/>
            <person name="Saunders E."/>
            <person name="Brettin T."/>
            <person name="Detter J.C."/>
            <person name="Goker M."/>
            <person name="Bristow J."/>
            <person name="Eisen J.A."/>
            <person name="Markowitz V."/>
            <person name="Hugenholtz P."/>
            <person name="Kyrpides N.C."/>
            <person name="Klenk H.P."/>
            <person name="Han C."/>
        </authorList>
    </citation>
    <scope>NUCLEOTIDE SEQUENCE [LARGE SCALE GENOMIC DNA]</scope>
    <source>
        <strain evidence="14">ATCC 49208 / DSM 771 / VKM B-1644</strain>
    </source>
</reference>
<dbReference type="STRING" id="485916.Dtox_0689"/>
<dbReference type="InterPro" id="IPR011002">
    <property type="entry name" value="FliG_a-hlx"/>
</dbReference>
<dbReference type="OrthoDB" id="9780302at2"/>
<dbReference type="KEGG" id="dae:Dtox_0689"/>
<evidence type="ECO:0000256" key="2">
    <source>
        <dbReference type="ARBA" id="ARBA00004413"/>
    </source>
</evidence>
<comment type="subcellular location">
    <subcellularLocation>
        <location evidence="1">Bacterial flagellum basal body</location>
    </subcellularLocation>
    <subcellularLocation>
        <location evidence="2">Cell membrane</location>
        <topology evidence="2">Peripheral membrane protein</topology>
        <orientation evidence="2">Cytoplasmic side</orientation>
    </subcellularLocation>
</comment>
<dbReference type="GO" id="GO:0003774">
    <property type="term" value="F:cytoskeletal motor activity"/>
    <property type="evidence" value="ECO:0007669"/>
    <property type="project" value="InterPro"/>
</dbReference>
<evidence type="ECO:0000256" key="3">
    <source>
        <dbReference type="ARBA" id="ARBA00010299"/>
    </source>
</evidence>
<dbReference type="PANTHER" id="PTHR30534">
    <property type="entry name" value="FLAGELLAR MOTOR SWITCH PROTEIN FLIG"/>
    <property type="match status" value="1"/>
</dbReference>
<evidence type="ECO:0000259" key="11">
    <source>
        <dbReference type="Pfam" id="PF14841"/>
    </source>
</evidence>
<keyword evidence="7" id="KW-0283">Flagellar rotation</keyword>
<evidence type="ECO:0000256" key="4">
    <source>
        <dbReference type="ARBA" id="ARBA00021870"/>
    </source>
</evidence>
<keyword evidence="14" id="KW-1185">Reference proteome</keyword>
<dbReference type="Pfam" id="PF14841">
    <property type="entry name" value="FliG_M"/>
    <property type="match status" value="1"/>
</dbReference>
<feature type="domain" description="Flagellar motor switch protein FliG N-terminal" evidence="12">
    <location>
        <begin position="7"/>
        <end position="110"/>
    </location>
</feature>
<dbReference type="InterPro" id="IPR023087">
    <property type="entry name" value="Flg_Motor_Flig_C"/>
</dbReference>
<keyword evidence="5" id="KW-1003">Cell membrane</keyword>
<keyword evidence="6" id="KW-0145">Chemotaxis</keyword>
<keyword evidence="8" id="KW-0472">Membrane</keyword>
<evidence type="ECO:0000256" key="8">
    <source>
        <dbReference type="ARBA" id="ARBA00023136"/>
    </source>
</evidence>
<dbReference type="InterPro" id="IPR028263">
    <property type="entry name" value="FliG_N"/>
</dbReference>
<dbReference type="PIRSF" id="PIRSF003161">
    <property type="entry name" value="FliG"/>
    <property type="match status" value="1"/>
</dbReference>
<evidence type="ECO:0000259" key="12">
    <source>
        <dbReference type="Pfam" id="PF14842"/>
    </source>
</evidence>
<accession>C8W1F8</accession>
<organism evidence="13 14">
    <name type="scientific">Desulfofarcimen acetoxidans (strain ATCC 49208 / DSM 771 / KCTC 5769 / VKM B-1644 / 5575)</name>
    <name type="common">Desulfotomaculum acetoxidans</name>
    <dbReference type="NCBI Taxonomy" id="485916"/>
    <lineage>
        <taxon>Bacteria</taxon>
        <taxon>Bacillati</taxon>
        <taxon>Bacillota</taxon>
        <taxon>Clostridia</taxon>
        <taxon>Eubacteriales</taxon>
        <taxon>Peptococcaceae</taxon>
        <taxon>Desulfofarcimen</taxon>
    </lineage>
</organism>
<dbReference type="NCBIfam" id="TIGR00207">
    <property type="entry name" value="fliG"/>
    <property type="match status" value="1"/>
</dbReference>
<dbReference type="AlphaFoldDB" id="C8W1F8"/>
<keyword evidence="13" id="KW-0282">Flagellum</keyword>
<dbReference type="GO" id="GO:0006935">
    <property type="term" value="P:chemotaxis"/>
    <property type="evidence" value="ECO:0007669"/>
    <property type="project" value="UniProtKB-KW"/>
</dbReference>